<evidence type="ECO:0000313" key="3">
    <source>
        <dbReference type="Proteomes" id="UP000663935"/>
    </source>
</evidence>
<dbReference type="SUPFAM" id="SSF55729">
    <property type="entry name" value="Acyl-CoA N-acyltransferases (Nat)"/>
    <property type="match status" value="1"/>
</dbReference>
<sequence length="141" mass="15773">MKIYEVKSITDTLLKAINILIPQLTSSSILLTKKELEDIITSENTVLFIAEEKEIILGTLTLVLNKIPTGSKAWIEDVVVDEAARGKGVGKKITQFAVDYALNKGITKIDLTSSPERIAANNLYQKLGFKKRKTNVYRLHR</sequence>
<dbReference type="RefSeq" id="WP_207971808.1">
    <property type="nucleotide sequence ID" value="NZ_CP071795.1"/>
</dbReference>
<dbReference type="Gene3D" id="3.40.630.30">
    <property type="match status" value="1"/>
</dbReference>
<proteinExistence type="predicted"/>
<dbReference type="PROSITE" id="PS51186">
    <property type="entry name" value="GNAT"/>
    <property type="match status" value="1"/>
</dbReference>
<dbReference type="InterPro" id="IPR016181">
    <property type="entry name" value="Acyl_CoA_acyltransferase"/>
</dbReference>
<dbReference type="Proteomes" id="UP000663935">
    <property type="component" value="Chromosome"/>
</dbReference>
<protein>
    <submittedName>
        <fullName evidence="2">GNAT family N-acetyltransferase</fullName>
    </submittedName>
</protein>
<accession>A0ABX7SVX6</accession>
<feature type="domain" description="N-acetyltransferase" evidence="1">
    <location>
        <begin position="4"/>
        <end position="141"/>
    </location>
</feature>
<dbReference type="CDD" id="cd04301">
    <property type="entry name" value="NAT_SF"/>
    <property type="match status" value="1"/>
</dbReference>
<dbReference type="InterPro" id="IPR039143">
    <property type="entry name" value="GNPNAT1-like"/>
</dbReference>
<keyword evidence="3" id="KW-1185">Reference proteome</keyword>
<gene>
    <name evidence="2" type="ORF">JL193_16500</name>
</gene>
<name>A0ABX7SVX6_9FLAO</name>
<dbReference type="EMBL" id="CP071795">
    <property type="protein sequence ID" value="QTD37643.1"/>
    <property type="molecule type" value="Genomic_DNA"/>
</dbReference>
<evidence type="ECO:0000259" key="1">
    <source>
        <dbReference type="PROSITE" id="PS51186"/>
    </source>
</evidence>
<dbReference type="InterPro" id="IPR000182">
    <property type="entry name" value="GNAT_dom"/>
</dbReference>
<evidence type="ECO:0000313" key="2">
    <source>
        <dbReference type="EMBL" id="QTD37643.1"/>
    </source>
</evidence>
<dbReference type="PANTHER" id="PTHR13355:SF15">
    <property type="entry name" value="GCN5-RELATED N-ACETYLTRANSFERASE 3, CHLOROPLASTIC"/>
    <property type="match status" value="1"/>
</dbReference>
<organism evidence="2 3">
    <name type="scientific">Polaribacter batillariae</name>
    <dbReference type="NCBI Taxonomy" id="2808900"/>
    <lineage>
        <taxon>Bacteria</taxon>
        <taxon>Pseudomonadati</taxon>
        <taxon>Bacteroidota</taxon>
        <taxon>Flavobacteriia</taxon>
        <taxon>Flavobacteriales</taxon>
        <taxon>Flavobacteriaceae</taxon>
    </lineage>
</organism>
<dbReference type="PANTHER" id="PTHR13355">
    <property type="entry name" value="GLUCOSAMINE 6-PHOSPHATE N-ACETYLTRANSFERASE"/>
    <property type="match status" value="1"/>
</dbReference>
<dbReference type="Pfam" id="PF00583">
    <property type="entry name" value="Acetyltransf_1"/>
    <property type="match status" value="1"/>
</dbReference>
<reference evidence="2 3" key="1">
    <citation type="submission" date="2021-03" db="EMBL/GenBank/DDBJ databases">
        <title>Complete genome of Polaribacter_sp.G4M1.</title>
        <authorList>
            <person name="Jeong S.W."/>
            <person name="Bae J.W."/>
        </authorList>
    </citation>
    <scope>NUCLEOTIDE SEQUENCE [LARGE SCALE GENOMIC DNA]</scope>
    <source>
        <strain evidence="2 3">G4M1</strain>
    </source>
</reference>